<evidence type="ECO:0000313" key="4">
    <source>
        <dbReference type="EMBL" id="AUJ30260.1"/>
    </source>
</evidence>
<sequence>MKFPKFIKNLLSRDSKRKYSSNKNKKDIQPTRKNSPELQSVKENENTVEVAPKTSFRKKDFQDSVLLIIYADEDGNELTTPQIVSGRLGEKIHYRIKSLENFDLINFKGFTKFYVAHYAILTLTFQKKIAGAIWIFCRDMDTNELILPPKLSKGYLGDAYQLYSPSVPEYSLMNVKGTIRGIRSSESSSLTFFYRRRVWLTNEQSTLYFKMKSSVPVYSSPEGHQLKITLSPQTIWKTFSVITTTDNTKWYCIGGPLWIAFDSARMSVYSKDFTEGQHLDDSVKLASLINGTVDYIADESVFLYDRPFGKIAGKLKHGTKVQLGHTVTSDEITWYRLTSGFWLPSQYISFE</sequence>
<gene>
    <name evidence="4" type="ORF">BSQ49_08770</name>
</gene>
<accession>A0A3Q8CA76</accession>
<name>A0A3Q8CA76_9LACO</name>
<dbReference type="EMBL" id="CP018176">
    <property type="protein sequence ID" value="AUJ30260.1"/>
    <property type="molecule type" value="Genomic_DNA"/>
</dbReference>
<evidence type="ECO:0000256" key="1">
    <source>
        <dbReference type="ARBA" id="ARBA00022737"/>
    </source>
</evidence>
<keyword evidence="1" id="KW-0677">Repeat</keyword>
<dbReference type="RefSeq" id="WP_141054180.1">
    <property type="nucleotide sequence ID" value="NZ_CP018176.1"/>
</dbReference>
<dbReference type="KEGG" id="lhw:BSQ49_08770"/>
<feature type="region of interest" description="Disordered" evidence="2">
    <location>
        <begin position="15"/>
        <end position="44"/>
    </location>
</feature>
<evidence type="ECO:0000313" key="5">
    <source>
        <dbReference type="Proteomes" id="UP000314960"/>
    </source>
</evidence>
<reference evidence="4 5" key="1">
    <citation type="submission" date="2016-11" db="EMBL/GenBank/DDBJ databases">
        <title>Interaction between Lactobacillus species and yeast in water kefir.</title>
        <authorList>
            <person name="Behr J."/>
            <person name="Xu D."/>
            <person name="Vogel R.F."/>
        </authorList>
    </citation>
    <scope>NUCLEOTIDE SEQUENCE [LARGE SCALE GENOMIC DNA]</scope>
    <source>
        <strain evidence="4 5">TMW 1.1822</strain>
    </source>
</reference>
<evidence type="ECO:0000259" key="3">
    <source>
        <dbReference type="Pfam" id="PF06458"/>
    </source>
</evidence>
<protein>
    <recommendedName>
        <fullName evidence="3">MucBP domain-containing protein</fullName>
    </recommendedName>
</protein>
<feature type="domain" description="MucBP" evidence="3">
    <location>
        <begin position="134"/>
        <end position="195"/>
    </location>
</feature>
<proteinExistence type="predicted"/>
<organism evidence="4 5">
    <name type="scientific">Liquorilactobacillus hordei</name>
    <dbReference type="NCBI Taxonomy" id="468911"/>
    <lineage>
        <taxon>Bacteria</taxon>
        <taxon>Bacillati</taxon>
        <taxon>Bacillota</taxon>
        <taxon>Bacilli</taxon>
        <taxon>Lactobacillales</taxon>
        <taxon>Lactobacillaceae</taxon>
        <taxon>Liquorilactobacillus</taxon>
    </lineage>
</organism>
<dbReference type="AlphaFoldDB" id="A0A3Q8CA76"/>
<dbReference type="Pfam" id="PF06458">
    <property type="entry name" value="MucBP"/>
    <property type="match status" value="2"/>
</dbReference>
<dbReference type="Proteomes" id="UP000314960">
    <property type="component" value="Chromosome"/>
</dbReference>
<dbReference type="InterPro" id="IPR009459">
    <property type="entry name" value="MucBP_dom"/>
</dbReference>
<feature type="domain" description="MucBP" evidence="3">
    <location>
        <begin position="68"/>
        <end position="106"/>
    </location>
</feature>
<evidence type="ECO:0000256" key="2">
    <source>
        <dbReference type="SAM" id="MobiDB-lite"/>
    </source>
</evidence>